<dbReference type="AlphaFoldDB" id="F0RUC2"/>
<dbReference type="Pfam" id="PF13304">
    <property type="entry name" value="AAA_21"/>
    <property type="match status" value="2"/>
</dbReference>
<dbReference type="OrthoDB" id="305333at2"/>
<organism evidence="2 3">
    <name type="scientific">Sphaerochaeta globosa (strain ATCC BAA-1886 / DSM 22777 / Buddy)</name>
    <name type="common">Spirochaeta sp. (strain Buddy)</name>
    <dbReference type="NCBI Taxonomy" id="158189"/>
    <lineage>
        <taxon>Bacteria</taxon>
        <taxon>Pseudomonadati</taxon>
        <taxon>Spirochaetota</taxon>
        <taxon>Spirochaetia</taxon>
        <taxon>Spirochaetales</taxon>
        <taxon>Sphaerochaetaceae</taxon>
        <taxon>Sphaerochaeta</taxon>
    </lineage>
</organism>
<dbReference type="InterPro" id="IPR027417">
    <property type="entry name" value="P-loop_NTPase"/>
</dbReference>
<evidence type="ECO:0000313" key="3">
    <source>
        <dbReference type="Proteomes" id="UP000008466"/>
    </source>
</evidence>
<dbReference type="KEGG" id="sbu:SpiBuddy_0451"/>
<dbReference type="InterPro" id="IPR003959">
    <property type="entry name" value="ATPase_AAA_core"/>
</dbReference>
<dbReference type="eggNOG" id="COG1106">
    <property type="taxonomic scope" value="Bacteria"/>
</dbReference>
<dbReference type="Gene3D" id="3.40.50.300">
    <property type="entry name" value="P-loop containing nucleotide triphosphate hydrolases"/>
    <property type="match status" value="1"/>
</dbReference>
<dbReference type="PANTHER" id="PTHR40396">
    <property type="entry name" value="ATPASE-LIKE PROTEIN"/>
    <property type="match status" value="1"/>
</dbReference>
<dbReference type="RefSeq" id="WP_013606137.1">
    <property type="nucleotide sequence ID" value="NC_015152.1"/>
</dbReference>
<dbReference type="EMBL" id="CP002541">
    <property type="protein sequence ID" value="ADY12284.1"/>
    <property type="molecule type" value="Genomic_DNA"/>
</dbReference>
<dbReference type="HOGENOM" id="CLU_046693_2_0_12"/>
<sequence>MLLEFSVSNYKSFKDECIFSLVPAPKQKGLDYSILAETAGKKTYKGLCSAVVYGPNASGKTNILGAMETFKSIVLRGHIRNVEVKNHPNTAASNLELIPNNDAKGSSPVTFCLRFIEKGMLVTYRLSLDLGVFLATNHARRVLSEQLHINEELVFSRTDTLEIGNLMPIASFLVNAYVPNAEGAKALAMNNLHAQELFLLNGFKTMFSAKLVYLITNWLEKSLLVIYRSDTLNVITSNKQSLYIEKTLKEAAQQFGISANSLAYVSQGSQTEAKLCSLFEGEGKTNAIPIELYESYGTVRFINIFPLVLQALMEGGTLVVDEFDASIHPLALMNIINLFHNDEININHAQLIFNTHNPVFLNSNVFRRDEIKFIERDESTHASTLYALSDFGTVGKEGVRKNQDYMKNYFVDRYGAIKSVDFTPILENLLAGNQEV</sequence>
<reference evidence="3" key="1">
    <citation type="submission" date="2011-02" db="EMBL/GenBank/DDBJ databases">
        <title>Complete sequence of Spirochaeta sp. Buddy.</title>
        <authorList>
            <person name="Lucas S."/>
            <person name="Copeland A."/>
            <person name="Lapidus A."/>
            <person name="Cheng J.-F."/>
            <person name="Goodwin L."/>
            <person name="Pitluck S."/>
            <person name="Zeytun A."/>
            <person name="Detter J.C."/>
            <person name="Han C."/>
            <person name="Tapia R."/>
            <person name="Land M."/>
            <person name="Hauser L."/>
            <person name="Kyrpides N."/>
            <person name="Ivanova N."/>
            <person name="Mikhailova N."/>
            <person name="Pagani I."/>
            <person name="Ritalahti K.M."/>
            <person name="Loeffler F.E."/>
            <person name="Woyke T."/>
        </authorList>
    </citation>
    <scope>NUCLEOTIDE SEQUENCE [LARGE SCALE GENOMIC DNA]</scope>
    <source>
        <strain evidence="3">ATCC BAA-1886 / DSM 22777 / Buddy</strain>
    </source>
</reference>
<proteinExistence type="predicted"/>
<name>F0RUC2_SPHGB</name>
<feature type="domain" description="ATPase AAA-type core" evidence="1">
    <location>
        <begin position="50"/>
        <end position="139"/>
    </location>
</feature>
<dbReference type="Proteomes" id="UP000008466">
    <property type="component" value="Chromosome"/>
</dbReference>
<accession>F0RUC2</accession>
<evidence type="ECO:0000313" key="2">
    <source>
        <dbReference type="EMBL" id="ADY12284.1"/>
    </source>
</evidence>
<dbReference type="GO" id="GO:0005524">
    <property type="term" value="F:ATP binding"/>
    <property type="evidence" value="ECO:0007669"/>
    <property type="project" value="InterPro"/>
</dbReference>
<dbReference type="GO" id="GO:0016887">
    <property type="term" value="F:ATP hydrolysis activity"/>
    <property type="evidence" value="ECO:0007669"/>
    <property type="project" value="InterPro"/>
</dbReference>
<gene>
    <name evidence="2" type="ordered locus">SpiBuddy_0451</name>
</gene>
<protein>
    <submittedName>
        <fullName evidence="2">Abortive infection protein, putative</fullName>
    </submittedName>
</protein>
<evidence type="ECO:0000259" key="1">
    <source>
        <dbReference type="Pfam" id="PF13304"/>
    </source>
</evidence>
<feature type="domain" description="ATPase AAA-type core" evidence="1">
    <location>
        <begin position="267"/>
        <end position="362"/>
    </location>
</feature>
<dbReference type="STRING" id="158189.SpiBuddy_0451"/>
<dbReference type="SUPFAM" id="SSF52540">
    <property type="entry name" value="P-loop containing nucleoside triphosphate hydrolases"/>
    <property type="match status" value="1"/>
</dbReference>
<keyword evidence="3" id="KW-1185">Reference proteome</keyword>
<dbReference type="PANTHER" id="PTHR40396:SF1">
    <property type="entry name" value="ATPASE AAA-TYPE CORE DOMAIN-CONTAINING PROTEIN"/>
    <property type="match status" value="1"/>
</dbReference>